<feature type="transmembrane region" description="Helical" evidence="6">
    <location>
        <begin position="83"/>
        <end position="103"/>
    </location>
</feature>
<evidence type="ECO:0008006" key="9">
    <source>
        <dbReference type="Google" id="ProtNLM"/>
    </source>
</evidence>
<dbReference type="PANTHER" id="PTHR33545">
    <property type="entry name" value="UPF0750 MEMBRANE PROTEIN YITT-RELATED"/>
    <property type="match status" value="1"/>
</dbReference>
<evidence type="ECO:0000256" key="1">
    <source>
        <dbReference type="ARBA" id="ARBA00004651"/>
    </source>
</evidence>
<comment type="caution">
    <text evidence="7">The sequence shown here is derived from an EMBL/GenBank/DDBJ whole genome shotgun (WGS) entry which is preliminary data.</text>
</comment>
<keyword evidence="8" id="KW-1185">Reference proteome</keyword>
<reference evidence="7" key="1">
    <citation type="submission" date="2022-12" db="EMBL/GenBank/DDBJ databases">
        <title>Reference genome sequencing for broad-spectrum identification of bacterial and archaeal isolates by mass spectrometry.</title>
        <authorList>
            <person name="Sekiguchi Y."/>
            <person name="Tourlousse D.M."/>
        </authorList>
    </citation>
    <scope>NUCLEOTIDE SEQUENCE</scope>
    <source>
        <strain evidence="7">10succ1</strain>
    </source>
</reference>
<protein>
    <recommendedName>
        <fullName evidence="9">YitT family protein</fullName>
    </recommendedName>
</protein>
<feature type="transmembrane region" description="Helical" evidence="6">
    <location>
        <begin position="179"/>
        <end position="197"/>
    </location>
</feature>
<evidence type="ECO:0000256" key="3">
    <source>
        <dbReference type="ARBA" id="ARBA00022692"/>
    </source>
</evidence>
<dbReference type="Pfam" id="PF02588">
    <property type="entry name" value="YitT_membrane"/>
    <property type="match status" value="1"/>
</dbReference>
<gene>
    <name evidence="7" type="ORF">PM10SUCC1_03920</name>
</gene>
<dbReference type="InterPro" id="IPR051461">
    <property type="entry name" value="UPF0750_membrane"/>
</dbReference>
<feature type="transmembrane region" description="Helical" evidence="6">
    <location>
        <begin position="152"/>
        <end position="173"/>
    </location>
</feature>
<dbReference type="InterPro" id="IPR003740">
    <property type="entry name" value="YitT"/>
</dbReference>
<feature type="transmembrane region" description="Helical" evidence="6">
    <location>
        <begin position="12"/>
        <end position="31"/>
    </location>
</feature>
<keyword evidence="3 6" id="KW-0812">Transmembrane</keyword>
<keyword evidence="4 6" id="KW-1133">Transmembrane helix</keyword>
<accession>A0A9W6GIU0</accession>
<evidence type="ECO:0000256" key="6">
    <source>
        <dbReference type="SAM" id="Phobius"/>
    </source>
</evidence>
<dbReference type="RefSeq" id="WP_281833002.1">
    <property type="nucleotide sequence ID" value="NZ_BSDY01000002.1"/>
</dbReference>
<dbReference type="EMBL" id="BSDY01000002">
    <property type="protein sequence ID" value="GLI54877.1"/>
    <property type="molecule type" value="Genomic_DNA"/>
</dbReference>
<sequence length="221" mass="24309">MKKRVSTFFIDFLLINLGLILTALSVIGFLVPGKLAAGGVSGIATITWYLFKIPIGTMMLIINIPLFIAGVKIFGKEYGVKGIYGIIMLSVYCHFLELSPWIVPLQEIAARNLLISTVYGGVIGGIGMGLVMSLGSNTGGTDITAQIFNKYFNIPLGTSLIIVDLLIILSSAITFGIEVMLYAYICLYITGKMINIIEEYMKEHYYPERFFILLTRVGKKA</sequence>
<name>A0A9W6GIU0_9FUSO</name>
<dbReference type="PANTHER" id="PTHR33545:SF5">
    <property type="entry name" value="UPF0750 MEMBRANE PROTEIN YITT"/>
    <property type="match status" value="1"/>
</dbReference>
<feature type="transmembrane region" description="Helical" evidence="6">
    <location>
        <begin position="109"/>
        <end position="131"/>
    </location>
</feature>
<dbReference type="AlphaFoldDB" id="A0A9W6GIU0"/>
<organism evidence="7 8">
    <name type="scientific">Propionigenium maris DSM 9537</name>
    <dbReference type="NCBI Taxonomy" id="1123000"/>
    <lineage>
        <taxon>Bacteria</taxon>
        <taxon>Fusobacteriati</taxon>
        <taxon>Fusobacteriota</taxon>
        <taxon>Fusobacteriia</taxon>
        <taxon>Fusobacteriales</taxon>
        <taxon>Fusobacteriaceae</taxon>
        <taxon>Propionigenium</taxon>
    </lineage>
</organism>
<comment type="subcellular location">
    <subcellularLocation>
        <location evidence="1">Cell membrane</location>
        <topology evidence="1">Multi-pass membrane protein</topology>
    </subcellularLocation>
</comment>
<keyword evidence="5 6" id="KW-0472">Membrane</keyword>
<dbReference type="GO" id="GO:0005886">
    <property type="term" value="C:plasma membrane"/>
    <property type="evidence" value="ECO:0007669"/>
    <property type="project" value="UniProtKB-SubCell"/>
</dbReference>
<evidence type="ECO:0000313" key="7">
    <source>
        <dbReference type="EMBL" id="GLI54877.1"/>
    </source>
</evidence>
<evidence type="ECO:0000256" key="4">
    <source>
        <dbReference type="ARBA" id="ARBA00022989"/>
    </source>
</evidence>
<dbReference type="Proteomes" id="UP001144471">
    <property type="component" value="Unassembled WGS sequence"/>
</dbReference>
<feature type="transmembrane region" description="Helical" evidence="6">
    <location>
        <begin position="51"/>
        <end position="71"/>
    </location>
</feature>
<proteinExistence type="predicted"/>
<keyword evidence="2" id="KW-1003">Cell membrane</keyword>
<evidence type="ECO:0000256" key="2">
    <source>
        <dbReference type="ARBA" id="ARBA00022475"/>
    </source>
</evidence>
<evidence type="ECO:0000313" key="8">
    <source>
        <dbReference type="Proteomes" id="UP001144471"/>
    </source>
</evidence>
<evidence type="ECO:0000256" key="5">
    <source>
        <dbReference type="ARBA" id="ARBA00023136"/>
    </source>
</evidence>